<proteinExistence type="predicted"/>
<feature type="signal peptide" evidence="1">
    <location>
        <begin position="1"/>
        <end position="24"/>
    </location>
</feature>
<dbReference type="Pfam" id="PF16297">
    <property type="entry name" value="DUF4939"/>
    <property type="match status" value="1"/>
</dbReference>
<dbReference type="AlphaFoldDB" id="A0A3Q0RTK7"/>
<evidence type="ECO:0000259" key="2">
    <source>
        <dbReference type="Pfam" id="PF16297"/>
    </source>
</evidence>
<feature type="domain" description="DUF4939" evidence="2">
    <location>
        <begin position="27"/>
        <end position="96"/>
    </location>
</feature>
<organism evidence="3 4">
    <name type="scientific">Amphilophus citrinellus</name>
    <name type="common">Midas cichlid</name>
    <name type="synonym">Cichlasoma citrinellum</name>
    <dbReference type="NCBI Taxonomy" id="61819"/>
    <lineage>
        <taxon>Eukaryota</taxon>
        <taxon>Metazoa</taxon>
        <taxon>Chordata</taxon>
        <taxon>Craniata</taxon>
        <taxon>Vertebrata</taxon>
        <taxon>Euteleostomi</taxon>
        <taxon>Actinopterygii</taxon>
        <taxon>Neopterygii</taxon>
        <taxon>Teleostei</taxon>
        <taxon>Neoteleostei</taxon>
        <taxon>Acanthomorphata</taxon>
        <taxon>Ovalentaria</taxon>
        <taxon>Cichlomorphae</taxon>
        <taxon>Cichliformes</taxon>
        <taxon>Cichlidae</taxon>
        <taxon>New World cichlids</taxon>
        <taxon>Cichlasomatinae</taxon>
        <taxon>Heroini</taxon>
        <taxon>Amphilophus</taxon>
    </lineage>
</organism>
<keyword evidence="1" id="KW-0732">Signal</keyword>
<dbReference type="Proteomes" id="UP000261340">
    <property type="component" value="Unplaced"/>
</dbReference>
<feature type="chain" id="PRO_5018678389" description="DUF4939 domain-containing protein" evidence="1">
    <location>
        <begin position="25"/>
        <end position="100"/>
    </location>
</feature>
<reference evidence="3" key="2">
    <citation type="submission" date="2025-09" db="UniProtKB">
        <authorList>
            <consortium name="Ensembl"/>
        </authorList>
    </citation>
    <scope>IDENTIFICATION</scope>
</reference>
<reference evidence="3" key="1">
    <citation type="submission" date="2025-08" db="UniProtKB">
        <authorList>
            <consortium name="Ensembl"/>
        </authorList>
    </citation>
    <scope>IDENTIFICATION</scope>
</reference>
<evidence type="ECO:0000313" key="3">
    <source>
        <dbReference type="Ensembl" id="ENSACIP00000015864.1"/>
    </source>
</evidence>
<sequence>MTVLTILHLCLSEIFLGLPLRALTRTVPVPFSGDADKVRGFLMQCSLAVARSPGAFPSDAMKLSFFLSLLKGKALAWAEAFFVHNDIRTFPYEQFLRSFA</sequence>
<name>A0A3Q0RTK7_AMPCI</name>
<keyword evidence="4" id="KW-1185">Reference proteome</keyword>
<dbReference type="InterPro" id="IPR032549">
    <property type="entry name" value="DUF4939"/>
</dbReference>
<dbReference type="GeneTree" id="ENSGT01000000219144"/>
<dbReference type="Ensembl" id="ENSACIT00000016278.1">
    <property type="protein sequence ID" value="ENSACIP00000015864.1"/>
    <property type="gene ID" value="ENSACIG00000012320.1"/>
</dbReference>
<evidence type="ECO:0000313" key="4">
    <source>
        <dbReference type="Proteomes" id="UP000261340"/>
    </source>
</evidence>
<dbReference type="OMA" id="FVHNDIR"/>
<evidence type="ECO:0000256" key="1">
    <source>
        <dbReference type="SAM" id="SignalP"/>
    </source>
</evidence>
<accession>A0A3Q0RTK7</accession>
<protein>
    <recommendedName>
        <fullName evidence="2">DUF4939 domain-containing protein</fullName>
    </recommendedName>
</protein>